<evidence type="ECO:0000313" key="8">
    <source>
        <dbReference type="Proteomes" id="UP000886757"/>
    </source>
</evidence>
<name>A0A9D1AA76_9FIRM</name>
<evidence type="ECO:0000256" key="5">
    <source>
        <dbReference type="ARBA" id="ARBA00023163"/>
    </source>
</evidence>
<dbReference type="PROSITE" id="PS00715">
    <property type="entry name" value="SIGMA70_1"/>
    <property type="match status" value="1"/>
</dbReference>
<reference evidence="7" key="1">
    <citation type="submission" date="2020-10" db="EMBL/GenBank/DDBJ databases">
        <authorList>
            <person name="Gilroy R."/>
        </authorList>
    </citation>
    <scope>NUCLEOTIDE SEQUENCE</scope>
    <source>
        <strain evidence="7">ChiSjej4B22-8148</strain>
    </source>
</reference>
<keyword evidence="3" id="KW-0731">Sigma factor</keyword>
<dbReference type="Gene3D" id="1.20.120.1810">
    <property type="match status" value="1"/>
</dbReference>
<organism evidence="7 8">
    <name type="scientific">Candidatus Choladousia intestinavium</name>
    <dbReference type="NCBI Taxonomy" id="2840727"/>
    <lineage>
        <taxon>Bacteria</taxon>
        <taxon>Bacillati</taxon>
        <taxon>Bacillota</taxon>
        <taxon>Clostridia</taxon>
        <taxon>Lachnospirales</taxon>
        <taxon>Lachnospiraceae</taxon>
        <taxon>Lachnospiraceae incertae sedis</taxon>
        <taxon>Candidatus Choladousia</taxon>
    </lineage>
</organism>
<dbReference type="InterPro" id="IPR014284">
    <property type="entry name" value="RNA_pol_sigma-70_dom"/>
</dbReference>
<gene>
    <name evidence="7" type="ORF">IAB31_01805</name>
</gene>
<dbReference type="PIRSF" id="PIRSF000770">
    <property type="entry name" value="RNA_pol_sigma-SigE/K"/>
    <property type="match status" value="1"/>
</dbReference>
<dbReference type="GO" id="GO:0016987">
    <property type="term" value="F:sigma factor activity"/>
    <property type="evidence" value="ECO:0007669"/>
    <property type="project" value="UniProtKB-KW"/>
</dbReference>
<proteinExistence type="inferred from homology"/>
<dbReference type="InterPro" id="IPR000943">
    <property type="entry name" value="RNA_pol_sigma70"/>
</dbReference>
<dbReference type="InterPro" id="IPR013325">
    <property type="entry name" value="RNA_pol_sigma_r2"/>
</dbReference>
<dbReference type="GO" id="GO:0006352">
    <property type="term" value="P:DNA-templated transcription initiation"/>
    <property type="evidence" value="ECO:0007669"/>
    <property type="project" value="InterPro"/>
</dbReference>
<evidence type="ECO:0000259" key="6">
    <source>
        <dbReference type="PROSITE" id="PS00715"/>
    </source>
</evidence>
<evidence type="ECO:0000256" key="4">
    <source>
        <dbReference type="ARBA" id="ARBA00023125"/>
    </source>
</evidence>
<dbReference type="SUPFAM" id="SSF88946">
    <property type="entry name" value="Sigma2 domain of RNA polymerase sigma factors"/>
    <property type="match status" value="1"/>
</dbReference>
<dbReference type="PANTHER" id="PTHR30376:SF3">
    <property type="entry name" value="RNA POLYMERASE SIGMA FACTOR RPOH"/>
    <property type="match status" value="1"/>
</dbReference>
<dbReference type="SUPFAM" id="SSF88659">
    <property type="entry name" value="Sigma3 and sigma4 domains of RNA polymerase sigma factors"/>
    <property type="match status" value="1"/>
</dbReference>
<dbReference type="PRINTS" id="PR00046">
    <property type="entry name" value="SIGMA70FCT"/>
</dbReference>
<dbReference type="PANTHER" id="PTHR30376">
    <property type="entry name" value="SIGMA FACTOR RPOH HEAT SHOCK RELATED"/>
    <property type="match status" value="1"/>
</dbReference>
<comment type="similarity">
    <text evidence="1">Belongs to the sigma-70 factor family.</text>
</comment>
<keyword evidence="4" id="KW-0238">DNA-binding</keyword>
<dbReference type="InterPro" id="IPR007627">
    <property type="entry name" value="RNA_pol_sigma70_r2"/>
</dbReference>
<dbReference type="InterPro" id="IPR050813">
    <property type="entry name" value="Sigma-70_Factor"/>
</dbReference>
<evidence type="ECO:0000256" key="1">
    <source>
        <dbReference type="ARBA" id="ARBA00007788"/>
    </source>
</evidence>
<dbReference type="GO" id="GO:0003677">
    <property type="term" value="F:DNA binding"/>
    <property type="evidence" value="ECO:0007669"/>
    <property type="project" value="UniProtKB-KW"/>
</dbReference>
<dbReference type="EMBL" id="DVGK01000028">
    <property type="protein sequence ID" value="HIR12640.1"/>
    <property type="molecule type" value="Genomic_DNA"/>
</dbReference>
<protein>
    <submittedName>
        <fullName evidence="7">Sigma-70 family RNA polymerase sigma factor</fullName>
    </submittedName>
</protein>
<keyword evidence="5" id="KW-0804">Transcription</keyword>
<evidence type="ECO:0000256" key="2">
    <source>
        <dbReference type="ARBA" id="ARBA00023015"/>
    </source>
</evidence>
<evidence type="ECO:0000313" key="7">
    <source>
        <dbReference type="EMBL" id="HIR12640.1"/>
    </source>
</evidence>
<feature type="domain" description="RNA polymerase sigma-70" evidence="6">
    <location>
        <begin position="55"/>
        <end position="68"/>
    </location>
</feature>
<dbReference type="Pfam" id="PF04542">
    <property type="entry name" value="Sigma70_r2"/>
    <property type="match status" value="1"/>
</dbReference>
<accession>A0A9D1AA76</accession>
<dbReference type="AlphaFoldDB" id="A0A9D1AA76"/>
<dbReference type="NCBIfam" id="TIGR02937">
    <property type="entry name" value="sigma70-ECF"/>
    <property type="match status" value="1"/>
</dbReference>
<sequence length="178" mass="20792">MQTFKKPLSPEEEKYYLARYKEGDMTARNVLIEHNLRLVAHVAKKYQSQEYENDDLISIGIIGLIKAVTTFDSGKNSRLATYAARCIENELLMMLRTRKKLSREISMYEKIGVDQEGRELRLMDVLESEPVDILERLEIQKNIVRLRECLPGILNERERQVINGRYGLSGEKEQTQRE</sequence>
<comment type="caution">
    <text evidence="7">The sequence shown here is derived from an EMBL/GenBank/DDBJ whole genome shotgun (WGS) entry which is preliminary data.</text>
</comment>
<reference evidence="7" key="2">
    <citation type="journal article" date="2021" name="PeerJ">
        <title>Extensive microbial diversity within the chicken gut microbiome revealed by metagenomics and culture.</title>
        <authorList>
            <person name="Gilroy R."/>
            <person name="Ravi A."/>
            <person name="Getino M."/>
            <person name="Pursley I."/>
            <person name="Horton D.L."/>
            <person name="Alikhan N.F."/>
            <person name="Baker D."/>
            <person name="Gharbi K."/>
            <person name="Hall N."/>
            <person name="Watson M."/>
            <person name="Adriaenssens E.M."/>
            <person name="Foster-Nyarko E."/>
            <person name="Jarju S."/>
            <person name="Secka A."/>
            <person name="Antonio M."/>
            <person name="Oren A."/>
            <person name="Chaudhuri R.R."/>
            <person name="La Ragione R."/>
            <person name="Hildebrand F."/>
            <person name="Pallen M.J."/>
        </authorList>
    </citation>
    <scope>NUCLEOTIDE SEQUENCE</scope>
    <source>
        <strain evidence="7">ChiSjej4B22-8148</strain>
    </source>
</reference>
<evidence type="ECO:0000256" key="3">
    <source>
        <dbReference type="ARBA" id="ARBA00023082"/>
    </source>
</evidence>
<feature type="non-terminal residue" evidence="7">
    <location>
        <position position="178"/>
    </location>
</feature>
<dbReference type="Proteomes" id="UP000886757">
    <property type="component" value="Unassembled WGS sequence"/>
</dbReference>
<keyword evidence="2" id="KW-0805">Transcription regulation</keyword>
<dbReference type="InterPro" id="IPR013324">
    <property type="entry name" value="RNA_pol_sigma_r3/r4-like"/>
</dbReference>